<dbReference type="InterPro" id="IPR038550">
    <property type="entry name" value="GPCR_3_9-Cys_sf"/>
</dbReference>
<dbReference type="InterPro" id="IPR000337">
    <property type="entry name" value="GPCR_3"/>
</dbReference>
<dbReference type="PANTHER" id="PTHR24061">
    <property type="entry name" value="CALCIUM-SENSING RECEPTOR-RELATED"/>
    <property type="match status" value="1"/>
</dbReference>
<evidence type="ECO:0000256" key="8">
    <source>
        <dbReference type="ARBA" id="ARBA00023170"/>
    </source>
</evidence>
<feature type="transmembrane region" description="Helical" evidence="12">
    <location>
        <begin position="537"/>
        <end position="563"/>
    </location>
</feature>
<feature type="transmembrane region" description="Helical" evidence="12">
    <location>
        <begin position="691"/>
        <end position="718"/>
    </location>
</feature>
<comment type="similarity">
    <text evidence="11">Belongs to the G-protein coupled receptor 3 family. TAS1R subfamily.</text>
</comment>
<keyword evidence="9" id="KW-0325">Glycoprotein</keyword>
<protein>
    <recommendedName>
        <fullName evidence="14">G-protein coupled receptors family 3 profile domain-containing protein</fullName>
    </recommendedName>
</protein>
<evidence type="ECO:0000256" key="4">
    <source>
        <dbReference type="ARBA" id="ARBA00022729"/>
    </source>
</evidence>
<dbReference type="EMBL" id="JBHFQA010000015">
    <property type="protein sequence ID" value="KAL2086859.1"/>
    <property type="molecule type" value="Genomic_DNA"/>
</dbReference>
<dbReference type="InterPro" id="IPR001828">
    <property type="entry name" value="ANF_lig-bd_rcpt"/>
</dbReference>
<feature type="signal peptide" evidence="13">
    <location>
        <begin position="1"/>
        <end position="18"/>
    </location>
</feature>
<dbReference type="InterPro" id="IPR011500">
    <property type="entry name" value="GPCR_3_9-Cys_dom"/>
</dbReference>
<evidence type="ECO:0000259" key="14">
    <source>
        <dbReference type="PROSITE" id="PS50259"/>
    </source>
</evidence>
<feature type="chain" id="PRO_5044823324" description="G-protein coupled receptors family 3 profile domain-containing protein" evidence="13">
    <location>
        <begin position="19"/>
        <end position="812"/>
    </location>
</feature>
<evidence type="ECO:0000256" key="2">
    <source>
        <dbReference type="ARBA" id="ARBA00022475"/>
    </source>
</evidence>
<keyword evidence="6" id="KW-0297">G-protein coupled receptor</keyword>
<evidence type="ECO:0000256" key="1">
    <source>
        <dbReference type="ARBA" id="ARBA00004651"/>
    </source>
</evidence>
<dbReference type="FunFam" id="2.10.50.30:FF:000004">
    <property type="entry name" value="Taste receptor type 1 member 3-like protein"/>
    <property type="match status" value="1"/>
</dbReference>
<keyword evidence="5 12" id="KW-1133">Transmembrane helix</keyword>
<proteinExistence type="inferred from homology"/>
<name>A0ABD1JJB5_9TELE</name>
<evidence type="ECO:0000313" key="16">
    <source>
        <dbReference type="Proteomes" id="UP001591681"/>
    </source>
</evidence>
<dbReference type="FunFam" id="3.40.50.2300:FF:000016">
    <property type="entry name" value="Taste 1 receptor member 2"/>
    <property type="match status" value="1"/>
</dbReference>
<evidence type="ECO:0000256" key="9">
    <source>
        <dbReference type="ARBA" id="ARBA00023180"/>
    </source>
</evidence>
<feature type="transmembrane region" description="Helical" evidence="12">
    <location>
        <begin position="606"/>
        <end position="631"/>
    </location>
</feature>
<evidence type="ECO:0000256" key="11">
    <source>
        <dbReference type="ARBA" id="ARBA00038492"/>
    </source>
</evidence>
<keyword evidence="16" id="KW-1185">Reference proteome</keyword>
<accession>A0ABD1JJB5</accession>
<dbReference type="Pfam" id="PF01094">
    <property type="entry name" value="ANF_receptor"/>
    <property type="match status" value="1"/>
</dbReference>
<evidence type="ECO:0000256" key="3">
    <source>
        <dbReference type="ARBA" id="ARBA00022692"/>
    </source>
</evidence>
<evidence type="ECO:0000256" key="7">
    <source>
        <dbReference type="ARBA" id="ARBA00023136"/>
    </source>
</evidence>
<keyword evidence="2" id="KW-1003">Cell membrane</keyword>
<dbReference type="Pfam" id="PF07562">
    <property type="entry name" value="NCD3G"/>
    <property type="match status" value="1"/>
</dbReference>
<dbReference type="PROSITE" id="PS50259">
    <property type="entry name" value="G_PROTEIN_RECEP_F3_4"/>
    <property type="match status" value="1"/>
</dbReference>
<dbReference type="Gene3D" id="2.10.50.30">
    <property type="entry name" value="GPCR, family 3, nine cysteines domain"/>
    <property type="match status" value="1"/>
</dbReference>
<dbReference type="SUPFAM" id="SSF53822">
    <property type="entry name" value="Periplasmic binding protein-like I"/>
    <property type="match status" value="1"/>
</dbReference>
<dbReference type="PANTHER" id="PTHR24061:SF441">
    <property type="entry name" value="TASTE RECEPTOR TYPE 1 MEMBER 2B-RELATED"/>
    <property type="match status" value="1"/>
</dbReference>
<dbReference type="GO" id="GO:0050909">
    <property type="term" value="P:sensory perception of taste"/>
    <property type="evidence" value="ECO:0007669"/>
    <property type="project" value="UniProtKB-ARBA"/>
</dbReference>
<dbReference type="Proteomes" id="UP001591681">
    <property type="component" value="Unassembled WGS sequence"/>
</dbReference>
<evidence type="ECO:0000256" key="5">
    <source>
        <dbReference type="ARBA" id="ARBA00022989"/>
    </source>
</evidence>
<organism evidence="15 16">
    <name type="scientific">Coilia grayii</name>
    <name type="common">Gray's grenadier anchovy</name>
    <dbReference type="NCBI Taxonomy" id="363190"/>
    <lineage>
        <taxon>Eukaryota</taxon>
        <taxon>Metazoa</taxon>
        <taxon>Chordata</taxon>
        <taxon>Craniata</taxon>
        <taxon>Vertebrata</taxon>
        <taxon>Euteleostomi</taxon>
        <taxon>Actinopterygii</taxon>
        <taxon>Neopterygii</taxon>
        <taxon>Teleostei</taxon>
        <taxon>Clupei</taxon>
        <taxon>Clupeiformes</taxon>
        <taxon>Clupeoidei</taxon>
        <taxon>Engraulidae</taxon>
        <taxon>Coilinae</taxon>
        <taxon>Coilia</taxon>
    </lineage>
</organism>
<dbReference type="GO" id="GO:0005886">
    <property type="term" value="C:plasma membrane"/>
    <property type="evidence" value="ECO:0007669"/>
    <property type="project" value="UniProtKB-SubCell"/>
</dbReference>
<keyword evidence="3 12" id="KW-0812">Transmembrane</keyword>
<dbReference type="Pfam" id="PF00003">
    <property type="entry name" value="7tm_3"/>
    <property type="match status" value="1"/>
</dbReference>
<keyword evidence="4 13" id="KW-0732">Signal</keyword>
<gene>
    <name evidence="15" type="ORF">ACEWY4_017918</name>
</gene>
<sequence length="812" mass="90776">MLQGIVTFLLLGHGVIEGLCDQNEFNKPGDYVLGGLFNLHDAQGQRSEKPEALACHEFQFTPASYKQIHVMKFTIEEINNSTDLLPGVTLGYKIFDYCSDIASLPSALDFSACGDSIRLAANQSCRPKVISVTGPFGSTETITVSQLFLFNLLPVVTHGASSVQLSNRQKFPSFFRTVPSDKFQVRAIVQILKEFRWNWVAFVGNNKDYTRDALEVFQTEIESADICLAYQGFINESNDSVNANVLDRIDQHKIGVVVVFGHIGPVKAFLKKAIEMNVQKVWIGSETWSLSPELLKEKNVDRLGTVLGVTLHQKSEFNRKAVYSSPSQSSDDGGTCGQICEKCRHLTAEMVNSEDSTFSFSIYTAIYAVAHALHTTLSCNLTSCMNSTVEPYMIIKALKKIKFKLYNHSTEFDENGDPPAIYDIVFWNWTSKDAVTVGSFHSVPVPTFTLDQGRINWHTGKNPPSFLCSPDCLPGQWKNQTSFHNCCFDCVNCTTGTYSNLNHTDNCTPCQKHEWSGNGSTSCHTRTEVFLKHNEPVAIVLTLITTVTMLLCGCTLVLFVCHLHSPVVKSAGGKMSLLVLCFLALSCISVFLHLGRPSDATCKLGIPIFLVFYTATLSCLAVRSFQIVSVFKMAAKLPKAYEFWVKHGGQWVIVAVCSFTQVVLSVLWMLISGPEPNEVYPGTEIVFTCTLGNHIFLFAMFTFIGLLSLICFVFSYMGTDLPKNYNEGKAITFCLFIFYVSWTLFLTLYFILYQDGDHKFIMVAMAFSKLTSVLDVLFGYFGPKCFIIIFRPERNTATYFQAVIQTYNRQIR</sequence>
<keyword evidence="10" id="KW-0807">Transducer</keyword>
<dbReference type="GO" id="GO:0004930">
    <property type="term" value="F:G protein-coupled receptor activity"/>
    <property type="evidence" value="ECO:0007669"/>
    <property type="project" value="UniProtKB-KW"/>
</dbReference>
<comment type="caution">
    <text evidence="15">The sequence shown here is derived from an EMBL/GenBank/DDBJ whole genome shotgun (WGS) entry which is preliminary data.</text>
</comment>
<evidence type="ECO:0000313" key="15">
    <source>
        <dbReference type="EMBL" id="KAL2086859.1"/>
    </source>
</evidence>
<feature type="transmembrane region" description="Helical" evidence="12">
    <location>
        <begin position="651"/>
        <end position="671"/>
    </location>
</feature>
<keyword evidence="7 12" id="KW-0472">Membrane</keyword>
<keyword evidence="8" id="KW-0675">Receptor</keyword>
<feature type="domain" description="G-protein coupled receptors family 3 profile" evidence="14">
    <location>
        <begin position="537"/>
        <end position="804"/>
    </location>
</feature>
<reference evidence="15 16" key="1">
    <citation type="submission" date="2024-09" db="EMBL/GenBank/DDBJ databases">
        <title>A chromosome-level genome assembly of Gray's grenadier anchovy, Coilia grayii.</title>
        <authorList>
            <person name="Fu Z."/>
        </authorList>
    </citation>
    <scope>NUCLEOTIDE SEQUENCE [LARGE SCALE GENOMIC DNA]</scope>
    <source>
        <strain evidence="15">G4</strain>
        <tissue evidence="15">Muscle</tissue>
    </source>
</reference>
<dbReference type="PRINTS" id="PR00248">
    <property type="entry name" value="GPCRMGR"/>
</dbReference>
<comment type="subcellular location">
    <subcellularLocation>
        <location evidence="1">Cell membrane</location>
        <topology evidence="1">Multi-pass membrane protein</topology>
    </subcellularLocation>
</comment>
<dbReference type="AlphaFoldDB" id="A0ABD1JJB5"/>
<evidence type="ECO:0000256" key="12">
    <source>
        <dbReference type="SAM" id="Phobius"/>
    </source>
</evidence>
<evidence type="ECO:0000256" key="13">
    <source>
        <dbReference type="SAM" id="SignalP"/>
    </source>
</evidence>
<feature type="transmembrane region" description="Helical" evidence="12">
    <location>
        <begin position="575"/>
        <end position="594"/>
    </location>
</feature>
<feature type="transmembrane region" description="Helical" evidence="12">
    <location>
        <begin position="730"/>
        <end position="754"/>
    </location>
</feature>
<evidence type="ECO:0000256" key="10">
    <source>
        <dbReference type="ARBA" id="ARBA00023224"/>
    </source>
</evidence>
<dbReference type="InterPro" id="IPR000068">
    <property type="entry name" value="GPCR_3_Ca_sens_rcpt-rel"/>
</dbReference>
<dbReference type="Gene3D" id="3.40.50.2300">
    <property type="match status" value="2"/>
</dbReference>
<dbReference type="InterPro" id="IPR028082">
    <property type="entry name" value="Peripla_BP_I"/>
</dbReference>
<evidence type="ECO:0000256" key="6">
    <source>
        <dbReference type="ARBA" id="ARBA00023040"/>
    </source>
</evidence>
<dbReference type="InterPro" id="IPR017978">
    <property type="entry name" value="GPCR_3_C"/>
</dbReference>